<organism evidence="2 3">
    <name type="scientific">Acetoanaerobium pronyense</name>
    <dbReference type="NCBI Taxonomy" id="1482736"/>
    <lineage>
        <taxon>Bacteria</taxon>
        <taxon>Bacillati</taxon>
        <taxon>Bacillota</taxon>
        <taxon>Clostridia</taxon>
        <taxon>Peptostreptococcales</taxon>
        <taxon>Filifactoraceae</taxon>
        <taxon>Acetoanaerobium</taxon>
    </lineage>
</organism>
<sequence>MKKKRIYWGFYSLDYKSTEEYLEQMALKGWMLEKIGKTIATFKKIEPQSLRYHVDIFEGGGPFKSENSIEAKEYRKKFENKGWNYITSQDYLQFFYSIDGSKEAIKTEDKLEKQKIESKLWNMEIINLIFVGAISIYVLSKLFPISLTTLVTSLGLAVTFLFLLVFLSFFISFIYGITRIYQNKKDVNEGRCIEIPTLENAKKRRFWFNIVPWSVAIIFFISAILDSYFMLDTVLLAFLPVFSGKTIGFVLRYFIKKSKNDNSIIYISIAILLIGITVVAIHNFTPEQQIASIDVDYKADRYPFVTLNEFTDEKDEATTKEFNHSMSFIVPKHYKYKEISESDAINIRYYEALNPYFAEVVFKTSVEDIKRGIRWRGTYLFSRDVREDNEKKEFWNADNLAYEEQFNELILRKEDKVVHISGSIDFDDKEAKEIINNIFFM</sequence>
<comment type="caution">
    <text evidence="2">The sequence shown here is derived from an EMBL/GenBank/DDBJ whole genome shotgun (WGS) entry which is preliminary data.</text>
</comment>
<feature type="transmembrane region" description="Helical" evidence="1">
    <location>
        <begin position="206"/>
        <end position="229"/>
    </location>
</feature>
<dbReference type="Pfam" id="PF11193">
    <property type="entry name" value="DUF2812"/>
    <property type="match status" value="1"/>
</dbReference>
<accession>A0ABS4KMH6</accession>
<dbReference type="Proteomes" id="UP001314903">
    <property type="component" value="Unassembled WGS sequence"/>
</dbReference>
<evidence type="ECO:0000313" key="3">
    <source>
        <dbReference type="Proteomes" id="UP001314903"/>
    </source>
</evidence>
<name>A0ABS4KMH6_9FIRM</name>
<keyword evidence="1" id="KW-1133">Transmembrane helix</keyword>
<dbReference type="InterPro" id="IPR021359">
    <property type="entry name" value="DUF2812"/>
</dbReference>
<keyword evidence="1" id="KW-0472">Membrane</keyword>
<gene>
    <name evidence="2" type="ORF">J2Z35_002812</name>
</gene>
<keyword evidence="1" id="KW-0812">Transmembrane</keyword>
<feature type="transmembrane region" description="Helical" evidence="1">
    <location>
        <begin position="120"/>
        <end position="139"/>
    </location>
</feature>
<evidence type="ECO:0008006" key="4">
    <source>
        <dbReference type="Google" id="ProtNLM"/>
    </source>
</evidence>
<dbReference type="EMBL" id="JAGGLI010000052">
    <property type="protein sequence ID" value="MBP2028974.1"/>
    <property type="molecule type" value="Genomic_DNA"/>
</dbReference>
<feature type="transmembrane region" description="Helical" evidence="1">
    <location>
        <begin position="264"/>
        <end position="284"/>
    </location>
</feature>
<dbReference type="RefSeq" id="WP_209662028.1">
    <property type="nucleotide sequence ID" value="NZ_JAGGLI010000052.1"/>
</dbReference>
<protein>
    <recommendedName>
        <fullName evidence="4">DUF2812 domain-containing protein</fullName>
    </recommendedName>
</protein>
<feature type="transmembrane region" description="Helical" evidence="1">
    <location>
        <begin position="151"/>
        <end position="175"/>
    </location>
</feature>
<reference evidence="2 3" key="1">
    <citation type="submission" date="2021-03" db="EMBL/GenBank/DDBJ databases">
        <title>Genomic Encyclopedia of Type Strains, Phase IV (KMG-IV): sequencing the most valuable type-strain genomes for metagenomic binning, comparative biology and taxonomic classification.</title>
        <authorList>
            <person name="Goeker M."/>
        </authorList>
    </citation>
    <scope>NUCLEOTIDE SEQUENCE [LARGE SCALE GENOMIC DNA]</scope>
    <source>
        <strain evidence="2 3">DSM 27512</strain>
    </source>
</reference>
<proteinExistence type="predicted"/>
<evidence type="ECO:0000256" key="1">
    <source>
        <dbReference type="SAM" id="Phobius"/>
    </source>
</evidence>
<feature type="transmembrane region" description="Helical" evidence="1">
    <location>
        <begin position="235"/>
        <end position="255"/>
    </location>
</feature>
<evidence type="ECO:0000313" key="2">
    <source>
        <dbReference type="EMBL" id="MBP2028974.1"/>
    </source>
</evidence>
<keyword evidence="3" id="KW-1185">Reference proteome</keyword>